<keyword evidence="3" id="KW-1185">Reference proteome</keyword>
<evidence type="ECO:0000313" key="1">
    <source>
        <dbReference type="EMBL" id="CAF1482187.1"/>
    </source>
</evidence>
<dbReference type="Proteomes" id="UP000663852">
    <property type="component" value="Unassembled WGS sequence"/>
</dbReference>
<dbReference type="EMBL" id="CAJNOJ010000550">
    <property type="protein sequence ID" value="CAF1482187.1"/>
    <property type="molecule type" value="Genomic_DNA"/>
</dbReference>
<organism evidence="1 4">
    <name type="scientific">Adineta ricciae</name>
    <name type="common">Rotifer</name>
    <dbReference type="NCBI Taxonomy" id="249248"/>
    <lineage>
        <taxon>Eukaryota</taxon>
        <taxon>Metazoa</taxon>
        <taxon>Spiralia</taxon>
        <taxon>Gnathifera</taxon>
        <taxon>Rotifera</taxon>
        <taxon>Eurotatoria</taxon>
        <taxon>Bdelloidea</taxon>
        <taxon>Adinetida</taxon>
        <taxon>Adinetidae</taxon>
        <taxon>Adineta</taxon>
    </lineage>
</organism>
<reference evidence="1" key="1">
    <citation type="submission" date="2021-02" db="EMBL/GenBank/DDBJ databases">
        <authorList>
            <person name="Nowell W R."/>
        </authorList>
    </citation>
    <scope>NUCLEOTIDE SEQUENCE</scope>
</reference>
<sequence length="214" mass="24759">MRWALVVVAAYGLFVALIVRFMPSDRMQIDIPVNHKYSDQARKIMKNERFQSIHSKSTASLEIVQNENLNTYIQLLLEEHKNSGKEIYNFIARIPHTQAGQKIFTIAPTGWQSSYSLVLIAHKKYDDYHKILLSSVSREATISIWSKIFSPLKLLFGMTVSDHQQIEEILAGSYNNQNKAMLHQMMTYIMTDHIQAHFDNDVQINFVVNKNLLM</sequence>
<accession>A0A815RXP5</accession>
<evidence type="ECO:0000313" key="4">
    <source>
        <dbReference type="Proteomes" id="UP000663852"/>
    </source>
</evidence>
<dbReference type="AlphaFoldDB" id="A0A815RXP5"/>
<evidence type="ECO:0000313" key="3">
    <source>
        <dbReference type="Proteomes" id="UP000663828"/>
    </source>
</evidence>
<protein>
    <submittedName>
        <fullName evidence="1">Uncharacterized protein</fullName>
    </submittedName>
</protein>
<comment type="caution">
    <text evidence="1">The sequence shown here is derived from an EMBL/GenBank/DDBJ whole genome shotgun (WGS) entry which is preliminary data.</text>
</comment>
<gene>
    <name evidence="1" type="ORF">EDS130_LOCUS41506</name>
    <name evidence="2" type="ORF">XAT740_LOCUS51005</name>
</gene>
<proteinExistence type="predicted"/>
<name>A0A815RXP5_ADIRI</name>
<dbReference type="Proteomes" id="UP000663828">
    <property type="component" value="Unassembled WGS sequence"/>
</dbReference>
<dbReference type="EMBL" id="CAJNOR010007985">
    <property type="protein sequence ID" value="CAF1626700.1"/>
    <property type="molecule type" value="Genomic_DNA"/>
</dbReference>
<evidence type="ECO:0000313" key="2">
    <source>
        <dbReference type="EMBL" id="CAF1626700.1"/>
    </source>
</evidence>